<dbReference type="EMBL" id="BAAAOH010000001">
    <property type="protein sequence ID" value="GAA1982776.1"/>
    <property type="molecule type" value="Genomic_DNA"/>
</dbReference>
<organism evidence="3 4">
    <name type="scientific">Microbacterium pumilum</name>
    <dbReference type="NCBI Taxonomy" id="344165"/>
    <lineage>
        <taxon>Bacteria</taxon>
        <taxon>Bacillati</taxon>
        <taxon>Actinomycetota</taxon>
        <taxon>Actinomycetes</taxon>
        <taxon>Micrococcales</taxon>
        <taxon>Microbacteriaceae</taxon>
        <taxon>Microbacterium</taxon>
    </lineage>
</organism>
<evidence type="ECO:0000259" key="2">
    <source>
        <dbReference type="Pfam" id="PF00535"/>
    </source>
</evidence>
<name>A0ABP5DME5_9MICO</name>
<protein>
    <recommendedName>
        <fullName evidence="2">Glycosyltransferase 2-like domain-containing protein</fullName>
    </recommendedName>
</protein>
<accession>A0ABP5DME5</accession>
<feature type="region of interest" description="Disordered" evidence="1">
    <location>
        <begin position="327"/>
        <end position="358"/>
    </location>
</feature>
<keyword evidence="4" id="KW-1185">Reference proteome</keyword>
<dbReference type="RefSeq" id="WP_344060162.1">
    <property type="nucleotide sequence ID" value="NZ_BAAAOH010000001.1"/>
</dbReference>
<evidence type="ECO:0000313" key="3">
    <source>
        <dbReference type="EMBL" id="GAA1982776.1"/>
    </source>
</evidence>
<dbReference type="Proteomes" id="UP001500326">
    <property type="component" value="Unassembled WGS sequence"/>
</dbReference>
<dbReference type="CDD" id="cd00761">
    <property type="entry name" value="Glyco_tranf_GTA_type"/>
    <property type="match status" value="1"/>
</dbReference>
<dbReference type="Gene3D" id="3.90.550.10">
    <property type="entry name" value="Spore Coat Polysaccharide Biosynthesis Protein SpsA, Chain A"/>
    <property type="match status" value="1"/>
</dbReference>
<dbReference type="PANTHER" id="PTHR22916">
    <property type="entry name" value="GLYCOSYLTRANSFERASE"/>
    <property type="match status" value="1"/>
</dbReference>
<evidence type="ECO:0000256" key="1">
    <source>
        <dbReference type="SAM" id="MobiDB-lite"/>
    </source>
</evidence>
<dbReference type="InterPro" id="IPR001173">
    <property type="entry name" value="Glyco_trans_2-like"/>
</dbReference>
<dbReference type="InterPro" id="IPR029044">
    <property type="entry name" value="Nucleotide-diphossugar_trans"/>
</dbReference>
<dbReference type="SUPFAM" id="SSF53448">
    <property type="entry name" value="Nucleotide-diphospho-sugar transferases"/>
    <property type="match status" value="1"/>
</dbReference>
<proteinExistence type="predicted"/>
<sequence length="358" mass="38838">MNASRPTVSVIVPAYRAAKQIEQMVLYLLRQDEEVLEVIIVADGAVDETPEIAVRLDAAHSRVRAVILPENVGVARAREAGVRAAVGDFVLFADADDSMPSDAIARLVDEAMSTGADVVIGSAEVLRPSGDIDFVLRGPREFRTVSRLFAFRLLLRGVITGHLWNKLIRRPLLEASLPFPTSDVHSDLALTARTLAKADRVTFTDHIVYRYHANAGSILKSGRSRLLSLDRVEASVSTSASEVDPRLLVTEDYRYFVARFISLSRVKDALVGPYSPGESRRLARTARRRLGWEDFALTVRRRDLRRAAMILSAKVSLTAHGSVLSRGRDSTDVPIGGSGSPALRGSAAATAAGSEVTG</sequence>
<dbReference type="Pfam" id="PF00535">
    <property type="entry name" value="Glycos_transf_2"/>
    <property type="match status" value="1"/>
</dbReference>
<comment type="caution">
    <text evidence="3">The sequence shown here is derived from an EMBL/GenBank/DDBJ whole genome shotgun (WGS) entry which is preliminary data.</text>
</comment>
<feature type="domain" description="Glycosyltransferase 2-like" evidence="2">
    <location>
        <begin position="9"/>
        <end position="173"/>
    </location>
</feature>
<reference evidence="4" key="1">
    <citation type="journal article" date="2019" name="Int. J. Syst. Evol. Microbiol.">
        <title>The Global Catalogue of Microorganisms (GCM) 10K type strain sequencing project: providing services to taxonomists for standard genome sequencing and annotation.</title>
        <authorList>
            <consortium name="The Broad Institute Genomics Platform"/>
            <consortium name="The Broad Institute Genome Sequencing Center for Infectious Disease"/>
            <person name="Wu L."/>
            <person name="Ma J."/>
        </authorList>
    </citation>
    <scope>NUCLEOTIDE SEQUENCE [LARGE SCALE GENOMIC DNA]</scope>
    <source>
        <strain evidence="4">JCM 14902</strain>
    </source>
</reference>
<evidence type="ECO:0000313" key="4">
    <source>
        <dbReference type="Proteomes" id="UP001500326"/>
    </source>
</evidence>
<gene>
    <name evidence="3" type="ORF">GCM10009777_15700</name>
</gene>